<evidence type="ECO:0000313" key="2">
    <source>
        <dbReference type="Proteomes" id="UP000503251"/>
    </source>
</evidence>
<dbReference type="Proteomes" id="UP000503251">
    <property type="component" value="Chromosome"/>
</dbReference>
<dbReference type="SUPFAM" id="SSF63829">
    <property type="entry name" value="Calcium-dependent phosphotriesterase"/>
    <property type="match status" value="1"/>
</dbReference>
<name>A0ABX6NEF8_9BACT</name>
<proteinExistence type="predicted"/>
<reference evidence="1 2" key="1">
    <citation type="submission" date="2019-04" db="EMBL/GenBank/DDBJ databases">
        <title>Isolation and culture of sulfate reducing bacteria from the cold seep of the South China Sea.</title>
        <authorList>
            <person name="Sun C."/>
            <person name="Liu R."/>
        </authorList>
    </citation>
    <scope>NUCLEOTIDE SEQUENCE [LARGE SCALE GENOMIC DNA]</scope>
    <source>
        <strain evidence="1 2">CS1</strain>
    </source>
</reference>
<gene>
    <name evidence="1" type="ORF">E8L03_05630</name>
</gene>
<dbReference type="RefSeq" id="WP_171266800.1">
    <property type="nucleotide sequence ID" value="NZ_CP039543.1"/>
</dbReference>
<evidence type="ECO:0000313" key="1">
    <source>
        <dbReference type="EMBL" id="QJT08438.1"/>
    </source>
</evidence>
<protein>
    <submittedName>
        <fullName evidence="1">Uncharacterized protein</fullName>
    </submittedName>
</protein>
<dbReference type="InterPro" id="IPR011042">
    <property type="entry name" value="6-blade_b-propeller_TolB-like"/>
</dbReference>
<dbReference type="Gene3D" id="2.120.10.30">
    <property type="entry name" value="TolB, C-terminal domain"/>
    <property type="match status" value="1"/>
</dbReference>
<accession>A0ABX6NEF8</accession>
<organism evidence="1 2">
    <name type="scientific">Oceanidesulfovibrio marinus</name>
    <dbReference type="NCBI Taxonomy" id="370038"/>
    <lineage>
        <taxon>Bacteria</taxon>
        <taxon>Pseudomonadati</taxon>
        <taxon>Thermodesulfobacteriota</taxon>
        <taxon>Desulfovibrionia</taxon>
        <taxon>Desulfovibrionales</taxon>
        <taxon>Desulfovibrionaceae</taxon>
        <taxon>Oceanidesulfovibrio</taxon>
    </lineage>
</organism>
<keyword evidence="2" id="KW-1185">Reference proteome</keyword>
<sequence>MLQLFTERQRSPRVRRPGLATITAVVLVLALFSAAWSAEPADAAGASPASGSQPAMRTLASGLNTPGSIVQGPRGNRYVAVHGAILMLTPDGNTVEIARGLPSPLVLSHAPDNSLYAASPTTGAVYRFAPNGAWSVVARNLDTPAGIAVDRDGNCTISLAGSGEVVTLMRCEREE</sequence>
<dbReference type="EMBL" id="CP039543">
    <property type="protein sequence ID" value="QJT08438.1"/>
    <property type="molecule type" value="Genomic_DNA"/>
</dbReference>